<dbReference type="Pfam" id="PF01425">
    <property type="entry name" value="Amidase"/>
    <property type="match status" value="2"/>
</dbReference>
<dbReference type="SUPFAM" id="SSF75304">
    <property type="entry name" value="Amidase signature (AS) enzymes"/>
    <property type="match status" value="1"/>
</dbReference>
<gene>
    <name evidence="3" type="ORF">Rsw2DRAFT_2804</name>
</gene>
<feature type="chain" id="PRO_5002990538" evidence="1">
    <location>
        <begin position="21"/>
        <end position="516"/>
    </location>
</feature>
<dbReference type="PANTHER" id="PTHR42678">
    <property type="entry name" value="AMIDASE"/>
    <property type="match status" value="1"/>
</dbReference>
<dbReference type="STRING" id="371731.Rsw2DRAFT_2804"/>
<feature type="domain" description="Amidase" evidence="2">
    <location>
        <begin position="86"/>
        <end position="452"/>
    </location>
</feature>
<dbReference type="Gene3D" id="3.90.1300.10">
    <property type="entry name" value="Amidase signature (AS) domain"/>
    <property type="match status" value="1"/>
</dbReference>
<dbReference type="InterPro" id="IPR023631">
    <property type="entry name" value="Amidase_dom"/>
</dbReference>
<keyword evidence="4" id="KW-1185">Reference proteome</keyword>
<dbReference type="EMBL" id="ACYY01000022">
    <property type="protein sequence ID" value="EEW24288.1"/>
    <property type="molecule type" value="Genomic_DNA"/>
</dbReference>
<evidence type="ECO:0000256" key="1">
    <source>
        <dbReference type="SAM" id="SignalP"/>
    </source>
</evidence>
<dbReference type="Proteomes" id="UP000010121">
    <property type="component" value="Unassembled WGS sequence"/>
</dbReference>
<name>C8S426_9RHOB</name>
<protein>
    <submittedName>
        <fullName evidence="3">Amidase</fullName>
    </submittedName>
</protein>
<dbReference type="eggNOG" id="COG0154">
    <property type="taxonomic scope" value="Bacteria"/>
</dbReference>
<sequence length="516" mass="53157">MRTIVLAFALAMLTPLASQADDVAAKIAGLRIERLRPLDFAPFAKDMAAFQPPAELDAFLLSAGIADIQSAMAAGELTSEMLTLWHLARIQRLDDGLRGMLEINPATLDDARAADARRAGGQSLGTLDGIPITLKDNIGTAGLMHTTANAEILLDRVAKGDAELVASLRAAGAVIIGKASLSEFAGSFATGYPSGGNGAVGGQGVNPLGPWPTYGSSSGSAISVAAHFSVVSIGTETAGSLVSPAGVMSLVGMKPSAGLVSTEGVVPLIASNDGPGPIARTVQDAALLLAAADTAEVDYAAGLSADALTGVRVGVLLADIADAGMGTEAITRTAAAFVLLGADTAPVTLDVPLDVIQQFFTYLSAGMRYDMMPVVSAHNPAVVTLEDLIAYNKEDPKRRMPFGQDMLEKFAPMTAELSAADYAKLTADMHRVMTEAIDAAFAAHGGVEVLVSMANLHSVFYATAGYPAITVPIGRKDSGEPVGVTLIGKKGQDAQLLSYAYAFEQATRAHIPPDLP</sequence>
<reference evidence="3 4" key="1">
    <citation type="submission" date="2009-08" db="EMBL/GenBank/DDBJ databases">
        <title>The draft genome of Rhodobacter sp. SW2.</title>
        <authorList>
            <consortium name="US DOE Joint Genome Institute (JGI-PGF)"/>
            <person name="Lucas S."/>
            <person name="Copeland A."/>
            <person name="Lapidus A."/>
            <person name="Glavina del Rio T."/>
            <person name="Tice H."/>
            <person name="Bruce D."/>
            <person name="Goodwin L."/>
            <person name="Pitluck S."/>
            <person name="Larimer F."/>
            <person name="Land M.L."/>
            <person name="Hauser L."/>
            <person name="Emerson D."/>
        </authorList>
    </citation>
    <scope>NUCLEOTIDE SEQUENCE [LARGE SCALE GENOMIC DNA]</scope>
    <source>
        <strain evidence="3 4">SW2</strain>
    </source>
</reference>
<evidence type="ECO:0000259" key="2">
    <source>
        <dbReference type="Pfam" id="PF01425"/>
    </source>
</evidence>
<evidence type="ECO:0000313" key="3">
    <source>
        <dbReference type="EMBL" id="EEW24288.1"/>
    </source>
</evidence>
<dbReference type="InterPro" id="IPR036928">
    <property type="entry name" value="AS_sf"/>
</dbReference>
<proteinExistence type="predicted"/>
<evidence type="ECO:0000313" key="4">
    <source>
        <dbReference type="Proteomes" id="UP000010121"/>
    </source>
</evidence>
<dbReference type="OrthoDB" id="9777859at2"/>
<dbReference type="RefSeq" id="WP_008032036.1">
    <property type="nucleotide sequence ID" value="NZ_ACYY01000022.1"/>
</dbReference>
<organism evidence="3 4">
    <name type="scientific">Rhodobacter ferrooxidans</name>
    <dbReference type="NCBI Taxonomy" id="371731"/>
    <lineage>
        <taxon>Bacteria</taxon>
        <taxon>Pseudomonadati</taxon>
        <taxon>Pseudomonadota</taxon>
        <taxon>Alphaproteobacteria</taxon>
        <taxon>Rhodobacterales</taxon>
        <taxon>Rhodobacter group</taxon>
        <taxon>Rhodobacter</taxon>
    </lineage>
</organism>
<comment type="caution">
    <text evidence="3">The sequence shown here is derived from an EMBL/GenBank/DDBJ whole genome shotgun (WGS) entry which is preliminary data.</text>
</comment>
<dbReference type="PANTHER" id="PTHR42678:SF34">
    <property type="entry name" value="OS04G0183300 PROTEIN"/>
    <property type="match status" value="1"/>
</dbReference>
<accession>C8S426</accession>
<feature type="domain" description="Amidase" evidence="2">
    <location>
        <begin position="457"/>
        <end position="497"/>
    </location>
</feature>
<keyword evidence="1" id="KW-0732">Signal</keyword>
<dbReference type="AlphaFoldDB" id="C8S426"/>
<feature type="signal peptide" evidence="1">
    <location>
        <begin position="1"/>
        <end position="20"/>
    </location>
</feature>